<dbReference type="Gene3D" id="3.30.70.360">
    <property type="match status" value="1"/>
</dbReference>
<sequence length="211" mass="22969">MTLQLFHSGVFQFEATFKGHPAHQMERDQGVDAIRLATRALEALHEDNLTFEPHQYLGGPQLLIGMISGGFMPQITAPSCSIRGDIRQVPGMTKDSIVADIKRMIESVVPAAAYELQVHVHSDPFSMSPDAGICQSVLAAHRSITGQDAVIPTERWLGATDCSHLQAAGIPTALYGPAVFQMNDVYDLVPISELNDAARVYLEAARHFMSA</sequence>
<proteinExistence type="inferred from homology"/>
<dbReference type="SUPFAM" id="SSF55031">
    <property type="entry name" value="Bacterial exopeptidase dimerisation domain"/>
    <property type="match status" value="1"/>
</dbReference>
<keyword evidence="5" id="KW-0862">Zinc</keyword>
<protein>
    <submittedName>
        <fullName evidence="7">Peptidase dimerization domain-containing protein</fullName>
    </submittedName>
</protein>
<dbReference type="Pfam" id="PF07687">
    <property type="entry name" value="M20_dimer"/>
    <property type="match status" value="1"/>
</dbReference>
<evidence type="ECO:0000313" key="8">
    <source>
        <dbReference type="Proteomes" id="UP001316184"/>
    </source>
</evidence>
<keyword evidence="4" id="KW-0378">Hydrolase</keyword>
<name>A0ABY5MEC8_9ACTN</name>
<evidence type="ECO:0000313" key="7">
    <source>
        <dbReference type="EMBL" id="UUP15501.1"/>
    </source>
</evidence>
<evidence type="ECO:0000256" key="1">
    <source>
        <dbReference type="ARBA" id="ARBA00001947"/>
    </source>
</evidence>
<evidence type="ECO:0000256" key="2">
    <source>
        <dbReference type="ARBA" id="ARBA00006247"/>
    </source>
</evidence>
<dbReference type="Gene3D" id="3.40.630.10">
    <property type="entry name" value="Zn peptidases"/>
    <property type="match status" value="1"/>
</dbReference>
<keyword evidence="3" id="KW-0479">Metal-binding</keyword>
<dbReference type="InterPro" id="IPR011650">
    <property type="entry name" value="Peptidase_M20_dimer"/>
</dbReference>
<feature type="domain" description="Peptidase M20 dimerisation" evidence="6">
    <location>
        <begin position="7"/>
        <end position="110"/>
    </location>
</feature>
<evidence type="ECO:0000256" key="5">
    <source>
        <dbReference type="ARBA" id="ARBA00022833"/>
    </source>
</evidence>
<organism evidence="7 8">
    <name type="scientific">Aeromicrobium wangtongii</name>
    <dbReference type="NCBI Taxonomy" id="2969247"/>
    <lineage>
        <taxon>Bacteria</taxon>
        <taxon>Bacillati</taxon>
        <taxon>Actinomycetota</taxon>
        <taxon>Actinomycetes</taxon>
        <taxon>Propionibacteriales</taxon>
        <taxon>Nocardioidaceae</taxon>
        <taxon>Aeromicrobium</taxon>
    </lineage>
</organism>
<dbReference type="InterPro" id="IPR050072">
    <property type="entry name" value="Peptidase_M20A"/>
</dbReference>
<accession>A0ABY5MEC8</accession>
<keyword evidence="8" id="KW-1185">Reference proteome</keyword>
<comment type="similarity">
    <text evidence="2">Belongs to the peptidase M20A family.</text>
</comment>
<dbReference type="SUPFAM" id="SSF53187">
    <property type="entry name" value="Zn-dependent exopeptidases"/>
    <property type="match status" value="1"/>
</dbReference>
<evidence type="ECO:0000259" key="6">
    <source>
        <dbReference type="Pfam" id="PF07687"/>
    </source>
</evidence>
<evidence type="ECO:0000256" key="3">
    <source>
        <dbReference type="ARBA" id="ARBA00022723"/>
    </source>
</evidence>
<evidence type="ECO:0000256" key="4">
    <source>
        <dbReference type="ARBA" id="ARBA00022801"/>
    </source>
</evidence>
<dbReference type="EMBL" id="CP102173">
    <property type="protein sequence ID" value="UUP15501.1"/>
    <property type="molecule type" value="Genomic_DNA"/>
</dbReference>
<dbReference type="Proteomes" id="UP001316184">
    <property type="component" value="Chromosome"/>
</dbReference>
<gene>
    <name evidence="7" type="ORF">NQV15_08120</name>
</gene>
<reference evidence="7 8" key="1">
    <citation type="submission" date="2022-08" db="EMBL/GenBank/DDBJ databases">
        <title>novel species in genus Aeromicrobium.</title>
        <authorList>
            <person name="Ye L."/>
        </authorList>
    </citation>
    <scope>NUCLEOTIDE SEQUENCE [LARGE SCALE GENOMIC DNA]</scope>
    <source>
        <strain evidence="8">zg-Y1379</strain>
    </source>
</reference>
<dbReference type="PANTHER" id="PTHR43808:SF8">
    <property type="entry name" value="PEPTIDASE M20 DIMERISATION DOMAIN-CONTAINING PROTEIN"/>
    <property type="match status" value="1"/>
</dbReference>
<dbReference type="InterPro" id="IPR036264">
    <property type="entry name" value="Bact_exopeptidase_dim_dom"/>
</dbReference>
<dbReference type="PANTHER" id="PTHR43808">
    <property type="entry name" value="ACETYLORNITHINE DEACETYLASE"/>
    <property type="match status" value="1"/>
</dbReference>
<comment type="cofactor">
    <cofactor evidence="1">
        <name>Zn(2+)</name>
        <dbReference type="ChEBI" id="CHEBI:29105"/>
    </cofactor>
</comment>